<dbReference type="EMBL" id="CCYD01000435">
    <property type="protein sequence ID" value="CEG39711.1"/>
    <property type="molecule type" value="Genomic_DNA"/>
</dbReference>
<sequence>MHVARYYPHAVSQGPLGHFTVPQALGQGLKVHASKAIIEIKPYNLPNLSP</sequence>
<dbReference type="RefSeq" id="XP_024576080.1">
    <property type="nucleotide sequence ID" value="XM_024725288.1"/>
</dbReference>
<reference evidence="2" key="1">
    <citation type="submission" date="2014-09" db="EMBL/GenBank/DDBJ databases">
        <authorList>
            <person name="Sharma Rahul"/>
            <person name="Thines Marco"/>
        </authorList>
    </citation>
    <scope>NUCLEOTIDE SEQUENCE [LARGE SCALE GENOMIC DNA]</scope>
</reference>
<dbReference type="Proteomes" id="UP000054928">
    <property type="component" value="Unassembled WGS sequence"/>
</dbReference>
<organism evidence="1 2">
    <name type="scientific">Plasmopara halstedii</name>
    <name type="common">Downy mildew of sunflower</name>
    <dbReference type="NCBI Taxonomy" id="4781"/>
    <lineage>
        <taxon>Eukaryota</taxon>
        <taxon>Sar</taxon>
        <taxon>Stramenopiles</taxon>
        <taxon>Oomycota</taxon>
        <taxon>Peronosporomycetes</taxon>
        <taxon>Peronosporales</taxon>
        <taxon>Peronosporaceae</taxon>
        <taxon>Plasmopara</taxon>
    </lineage>
</organism>
<evidence type="ECO:0000313" key="2">
    <source>
        <dbReference type="Proteomes" id="UP000054928"/>
    </source>
</evidence>
<proteinExistence type="predicted"/>
<name>A0A0P1AGD1_PLAHL</name>
<evidence type="ECO:0000313" key="1">
    <source>
        <dbReference type="EMBL" id="CEG39711.1"/>
    </source>
</evidence>
<dbReference type="AlphaFoldDB" id="A0A0P1AGD1"/>
<protein>
    <submittedName>
        <fullName evidence="1">Uncharacterized protein</fullName>
    </submittedName>
</protein>
<accession>A0A0P1AGD1</accession>
<dbReference type="GeneID" id="36405002"/>
<keyword evidence="2" id="KW-1185">Reference proteome</keyword>